<accession>D0SNN2</accession>
<feature type="domain" description="Amine oxidase" evidence="1">
    <location>
        <begin position="39"/>
        <end position="296"/>
    </location>
</feature>
<gene>
    <name evidence="2" type="ORF">HMPREF0026_02092</name>
</gene>
<protein>
    <recommendedName>
        <fullName evidence="1">Amine oxidase domain-containing protein</fullName>
    </recommendedName>
</protein>
<dbReference type="Proteomes" id="UP000018442">
    <property type="component" value="Unassembled WGS sequence"/>
</dbReference>
<dbReference type="Pfam" id="PF01593">
    <property type="entry name" value="Amino_oxidase"/>
    <property type="match status" value="1"/>
</dbReference>
<evidence type="ECO:0000313" key="2">
    <source>
        <dbReference type="EMBL" id="EEY92546.1"/>
    </source>
</evidence>
<dbReference type="InterPro" id="IPR036188">
    <property type="entry name" value="FAD/NAD-bd_sf"/>
</dbReference>
<dbReference type="GO" id="GO:0016491">
    <property type="term" value="F:oxidoreductase activity"/>
    <property type="evidence" value="ECO:0007669"/>
    <property type="project" value="InterPro"/>
</dbReference>
<dbReference type="Gene3D" id="3.50.50.60">
    <property type="entry name" value="FAD/NAD(P)-binding domain"/>
    <property type="match status" value="1"/>
</dbReference>
<organism evidence="2 3">
    <name type="scientific">Acinetobacter junii SH205</name>
    <dbReference type="NCBI Taxonomy" id="575587"/>
    <lineage>
        <taxon>Bacteria</taxon>
        <taxon>Pseudomonadati</taxon>
        <taxon>Pseudomonadota</taxon>
        <taxon>Gammaproteobacteria</taxon>
        <taxon>Moraxellales</taxon>
        <taxon>Moraxellaceae</taxon>
        <taxon>Acinetobacter</taxon>
    </lineage>
</organism>
<evidence type="ECO:0000313" key="3">
    <source>
        <dbReference type="Proteomes" id="UP000018442"/>
    </source>
</evidence>
<dbReference type="InterPro" id="IPR002937">
    <property type="entry name" value="Amino_oxidase"/>
</dbReference>
<dbReference type="PANTHER" id="PTHR42923">
    <property type="entry name" value="PROTOPORPHYRINOGEN OXIDASE"/>
    <property type="match status" value="1"/>
</dbReference>
<reference evidence="3" key="1">
    <citation type="journal article" date="2012" name="PLoS ONE">
        <title>The success of Acinetobacter species; genetic, metabolic and virulence attributes.</title>
        <authorList>
            <person name="Peleg A.Y."/>
            <person name="de Breij A."/>
            <person name="Adams M.D."/>
            <person name="Cerqueira G.M."/>
            <person name="Mocali S."/>
            <person name="Galardini M."/>
            <person name="Nibbering P.H."/>
            <person name="Earl A.M."/>
            <person name="Ward D.V."/>
            <person name="Paterson D.L."/>
            <person name="Seifert H."/>
            <person name="Dijkshoorn L."/>
        </authorList>
    </citation>
    <scope>NUCLEOTIDE SEQUENCE [LARGE SCALE GENOMIC DNA]</scope>
    <source>
        <strain evidence="3">SH205</strain>
    </source>
</reference>
<name>D0SNN2_ACIJU</name>
<dbReference type="PANTHER" id="PTHR42923:SF17">
    <property type="entry name" value="AMINE OXIDASE DOMAIN-CONTAINING PROTEIN"/>
    <property type="match status" value="1"/>
</dbReference>
<dbReference type="InterPro" id="IPR050464">
    <property type="entry name" value="Zeta_carotene_desat/Oxidored"/>
</dbReference>
<dbReference type="EMBL" id="GG705012">
    <property type="protein sequence ID" value="EEY92546.1"/>
    <property type="molecule type" value="Genomic_DNA"/>
</dbReference>
<proteinExistence type="predicted"/>
<evidence type="ECO:0000259" key="1">
    <source>
        <dbReference type="Pfam" id="PF01593"/>
    </source>
</evidence>
<sequence length="461" mass="51665">MLNLVFFNTAFGLTISHNQEKSSTDGTKILDIAIIGSGMAGLAAARILHDAGHKVTIFEALAGRGMDSHSIEFDGGIIDAPLRVMNPKLWKNTLSLASHLGIETFPVRTFMACSWLFEDKTDTWLTTSRSRIGNFPIINNRKGIQQYGWRLVKGMLQLKTAVNQFFKSDNQDITLAEFMNQYHIEEVFWHGTVMPVLYTICTCHPKTIGEWPAKPLLEFVRQLTEGEALLRMKGGTPALVNRLIEGIEIHSGAPVQKVEEHGDKVLVDNGQGESKAFDRVVIATPTPVIENFLKQPQFADDIDILKKFRFEDGDLVIHTDPVVMPARRKDWAVLSYMMDRKFTRQQFTVWINAVEPSLVGKNAVFQTWCPVIDIDPKKIISKVKLTRAVVDLETVALNKEIQQRHLQQNRKVFYCGSWSCDGLPILESAVTSAMHIAEILGAPVPFVGLKPQVKVAPELGY</sequence>
<dbReference type="AlphaFoldDB" id="D0SNN2"/>
<dbReference type="HOGENOM" id="CLU_028123_3_0_6"/>
<dbReference type="SUPFAM" id="SSF51905">
    <property type="entry name" value="FAD/NAD(P)-binding domain"/>
    <property type="match status" value="1"/>
</dbReference>